<organism evidence="4 5">
    <name type="scientific">Candidatus Magasanikbacteria bacterium RIFOXYC2_FULL_42_28</name>
    <dbReference type="NCBI Taxonomy" id="1798704"/>
    <lineage>
        <taxon>Bacteria</taxon>
        <taxon>Candidatus Magasanikiibacteriota</taxon>
    </lineage>
</organism>
<evidence type="ECO:0000259" key="3">
    <source>
        <dbReference type="Pfam" id="PF02397"/>
    </source>
</evidence>
<name>A0A1F6NXH1_9BACT</name>
<dbReference type="GO" id="GO:0016780">
    <property type="term" value="F:phosphotransferase activity, for other substituted phosphate groups"/>
    <property type="evidence" value="ECO:0007669"/>
    <property type="project" value="TreeGrafter"/>
</dbReference>
<keyword evidence="2" id="KW-1133">Transmembrane helix</keyword>
<dbReference type="InterPro" id="IPR003362">
    <property type="entry name" value="Bact_transf"/>
</dbReference>
<reference evidence="4 5" key="1">
    <citation type="journal article" date="2016" name="Nat. Commun.">
        <title>Thousands of microbial genomes shed light on interconnected biogeochemical processes in an aquifer system.</title>
        <authorList>
            <person name="Anantharaman K."/>
            <person name="Brown C.T."/>
            <person name="Hug L.A."/>
            <person name="Sharon I."/>
            <person name="Castelle C.J."/>
            <person name="Probst A.J."/>
            <person name="Thomas B.C."/>
            <person name="Singh A."/>
            <person name="Wilkins M.J."/>
            <person name="Karaoz U."/>
            <person name="Brodie E.L."/>
            <person name="Williams K.H."/>
            <person name="Hubbard S.S."/>
            <person name="Banfield J.F."/>
        </authorList>
    </citation>
    <scope>NUCLEOTIDE SEQUENCE [LARGE SCALE GENOMIC DNA]</scope>
</reference>
<dbReference type="AlphaFoldDB" id="A0A1F6NXH1"/>
<keyword evidence="2" id="KW-0812">Transmembrane</keyword>
<protein>
    <recommendedName>
        <fullName evidence="3">Bacterial sugar transferase domain-containing protein</fullName>
    </recommendedName>
</protein>
<proteinExistence type="inferred from homology"/>
<dbReference type="Pfam" id="PF02397">
    <property type="entry name" value="Bac_transf"/>
    <property type="match status" value="1"/>
</dbReference>
<evidence type="ECO:0000256" key="1">
    <source>
        <dbReference type="ARBA" id="ARBA00006464"/>
    </source>
</evidence>
<dbReference type="Proteomes" id="UP000177907">
    <property type="component" value="Unassembled WGS sequence"/>
</dbReference>
<accession>A0A1F6NXH1</accession>
<comment type="caution">
    <text evidence="4">The sequence shown here is derived from an EMBL/GenBank/DDBJ whole genome shotgun (WGS) entry which is preliminary data.</text>
</comment>
<keyword evidence="2" id="KW-0472">Membrane</keyword>
<comment type="similarity">
    <text evidence="1">Belongs to the bacterial sugar transferase family.</text>
</comment>
<dbReference type="PANTHER" id="PTHR30576:SF0">
    <property type="entry name" value="UNDECAPRENYL-PHOSPHATE N-ACETYLGALACTOSAMINYL 1-PHOSPHATE TRANSFERASE-RELATED"/>
    <property type="match status" value="1"/>
</dbReference>
<feature type="transmembrane region" description="Helical" evidence="2">
    <location>
        <begin position="18"/>
        <end position="41"/>
    </location>
</feature>
<evidence type="ECO:0000313" key="4">
    <source>
        <dbReference type="EMBL" id="OGH88622.1"/>
    </source>
</evidence>
<dbReference type="PANTHER" id="PTHR30576">
    <property type="entry name" value="COLANIC BIOSYNTHESIS UDP-GLUCOSE LIPID CARRIER TRANSFERASE"/>
    <property type="match status" value="1"/>
</dbReference>
<gene>
    <name evidence="4" type="ORF">A3J93_00805</name>
</gene>
<dbReference type="STRING" id="1798704.A3J93_00805"/>
<feature type="domain" description="Bacterial sugar transferase" evidence="3">
    <location>
        <begin position="13"/>
        <end position="209"/>
    </location>
</feature>
<sequence length="214" mass="24479">MNIDAPVQIPLFKRLFDVIFSIFFLILLAPFLMVAYILSVIEKIFDGAARGPWLYCEKRISAGKPFDFYKIRTCHLSAYEQCRREFGSIHTAFVENDKNFTRVGRILKRVYLDEAPQLFNVLIGDMSLVGPRPKPPVEYEECLRAGNLTKKYLTAGLTGIFQSYKGHWPAGIGDKEMDGEYYELCRTGSGLKIVWNDCKIIARTIKVILEHKGI</sequence>
<dbReference type="EMBL" id="MFQZ01000001">
    <property type="protein sequence ID" value="OGH88622.1"/>
    <property type="molecule type" value="Genomic_DNA"/>
</dbReference>
<evidence type="ECO:0000313" key="5">
    <source>
        <dbReference type="Proteomes" id="UP000177907"/>
    </source>
</evidence>
<evidence type="ECO:0000256" key="2">
    <source>
        <dbReference type="SAM" id="Phobius"/>
    </source>
</evidence>